<protein>
    <submittedName>
        <fullName evidence="1">Uncharacterized protein</fullName>
    </submittedName>
</protein>
<sequence>MARLTPSHAFQWGKDKEKKNTKKEERANRRMAMGEFKRRCLPNERHIKQVAECFGLTKELSIQLSIFVFRRKDETSDTNFEMRVEIQRSYSLVKAVDEVM</sequence>
<accession>A0ACB8GYB2</accession>
<evidence type="ECO:0000313" key="2">
    <source>
        <dbReference type="Proteomes" id="UP000664032"/>
    </source>
</evidence>
<organism evidence="1 2">
    <name type="scientific">Psilocybe cubensis</name>
    <name type="common">Psychedelic mushroom</name>
    <name type="synonym">Stropharia cubensis</name>
    <dbReference type="NCBI Taxonomy" id="181762"/>
    <lineage>
        <taxon>Eukaryota</taxon>
        <taxon>Fungi</taxon>
        <taxon>Dikarya</taxon>
        <taxon>Basidiomycota</taxon>
        <taxon>Agaricomycotina</taxon>
        <taxon>Agaricomycetes</taxon>
        <taxon>Agaricomycetidae</taxon>
        <taxon>Agaricales</taxon>
        <taxon>Agaricineae</taxon>
        <taxon>Strophariaceae</taxon>
        <taxon>Psilocybe</taxon>
    </lineage>
</organism>
<proteinExistence type="predicted"/>
<name>A0ACB8GYB2_PSICU</name>
<evidence type="ECO:0000313" key="1">
    <source>
        <dbReference type="EMBL" id="KAH9480465.1"/>
    </source>
</evidence>
<dbReference type="Proteomes" id="UP000664032">
    <property type="component" value="Unassembled WGS sequence"/>
</dbReference>
<comment type="caution">
    <text evidence="1">The sequence shown here is derived from an EMBL/GenBank/DDBJ whole genome shotgun (WGS) entry which is preliminary data.</text>
</comment>
<keyword evidence="2" id="KW-1185">Reference proteome</keyword>
<reference evidence="1" key="1">
    <citation type="submission" date="2021-10" db="EMBL/GenBank/DDBJ databases">
        <title>Psilocybe cubensis genome.</title>
        <authorList>
            <person name="Mckernan K.J."/>
            <person name="Crawford S."/>
            <person name="Trippe A."/>
            <person name="Kane L.T."/>
            <person name="Mclaughlin S."/>
        </authorList>
    </citation>
    <scope>NUCLEOTIDE SEQUENCE</scope>
    <source>
        <strain evidence="1">MGC-MH-2018</strain>
    </source>
</reference>
<gene>
    <name evidence="1" type="ORF">JR316_0007065</name>
</gene>
<dbReference type="EMBL" id="JAFIQS020000006">
    <property type="protein sequence ID" value="KAH9480465.1"/>
    <property type="molecule type" value="Genomic_DNA"/>
</dbReference>